<keyword evidence="1" id="KW-0812">Transmembrane</keyword>
<evidence type="ECO:0000313" key="3">
    <source>
        <dbReference type="Proteomes" id="UP000265566"/>
    </source>
</evidence>
<keyword evidence="1" id="KW-0472">Membrane</keyword>
<feature type="transmembrane region" description="Helical" evidence="1">
    <location>
        <begin position="29"/>
        <end position="46"/>
    </location>
</feature>
<dbReference type="Proteomes" id="UP000265566">
    <property type="component" value="Chromosome 2"/>
</dbReference>
<dbReference type="Gramene" id="rna9633">
    <property type="protein sequence ID" value="RHN73771.1"/>
    <property type="gene ID" value="gene9633"/>
</dbReference>
<comment type="caution">
    <text evidence="2">The sequence shown here is derived from an EMBL/GenBank/DDBJ whole genome shotgun (WGS) entry which is preliminary data.</text>
</comment>
<organism evidence="2 3">
    <name type="scientific">Medicago truncatula</name>
    <name type="common">Barrel medic</name>
    <name type="synonym">Medicago tribuloides</name>
    <dbReference type="NCBI Taxonomy" id="3880"/>
    <lineage>
        <taxon>Eukaryota</taxon>
        <taxon>Viridiplantae</taxon>
        <taxon>Streptophyta</taxon>
        <taxon>Embryophyta</taxon>
        <taxon>Tracheophyta</taxon>
        <taxon>Spermatophyta</taxon>
        <taxon>Magnoliopsida</taxon>
        <taxon>eudicotyledons</taxon>
        <taxon>Gunneridae</taxon>
        <taxon>Pentapetalae</taxon>
        <taxon>rosids</taxon>
        <taxon>fabids</taxon>
        <taxon>Fabales</taxon>
        <taxon>Fabaceae</taxon>
        <taxon>Papilionoideae</taxon>
        <taxon>50 kb inversion clade</taxon>
        <taxon>NPAAA clade</taxon>
        <taxon>Hologalegina</taxon>
        <taxon>IRL clade</taxon>
        <taxon>Trifolieae</taxon>
        <taxon>Medicago</taxon>
    </lineage>
</organism>
<sequence length="58" mass="6708">MVLTPCHLDKIWFTQFDFFWIPTLFKPGSLIPVSLVQLVGILHIICRSWGSNPRHSTI</sequence>
<keyword evidence="1" id="KW-1133">Transmembrane helix</keyword>
<reference evidence="3" key="1">
    <citation type="journal article" date="2018" name="Nat. Plants">
        <title>Whole-genome landscape of Medicago truncatula symbiotic genes.</title>
        <authorList>
            <person name="Pecrix Y."/>
            <person name="Staton S.E."/>
            <person name="Sallet E."/>
            <person name="Lelandais-Briere C."/>
            <person name="Moreau S."/>
            <person name="Carrere S."/>
            <person name="Blein T."/>
            <person name="Jardinaud M.F."/>
            <person name="Latrasse D."/>
            <person name="Zouine M."/>
            <person name="Zahm M."/>
            <person name="Kreplak J."/>
            <person name="Mayjonade B."/>
            <person name="Satge C."/>
            <person name="Perez M."/>
            <person name="Cauet S."/>
            <person name="Marande W."/>
            <person name="Chantry-Darmon C."/>
            <person name="Lopez-Roques C."/>
            <person name="Bouchez O."/>
            <person name="Berard A."/>
            <person name="Debelle F."/>
            <person name="Munos S."/>
            <person name="Bendahmane A."/>
            <person name="Berges H."/>
            <person name="Niebel A."/>
            <person name="Buitink J."/>
            <person name="Frugier F."/>
            <person name="Benhamed M."/>
            <person name="Crespi M."/>
            <person name="Gouzy J."/>
            <person name="Gamas P."/>
        </authorList>
    </citation>
    <scope>NUCLEOTIDE SEQUENCE [LARGE SCALE GENOMIC DNA]</scope>
    <source>
        <strain evidence="3">cv. Jemalong A17</strain>
    </source>
</reference>
<dbReference type="AlphaFoldDB" id="A0A396JAZ6"/>
<evidence type="ECO:0008006" key="4">
    <source>
        <dbReference type="Google" id="ProtNLM"/>
    </source>
</evidence>
<proteinExistence type="predicted"/>
<evidence type="ECO:0000256" key="1">
    <source>
        <dbReference type="SAM" id="Phobius"/>
    </source>
</evidence>
<dbReference type="EMBL" id="PSQE01000002">
    <property type="protein sequence ID" value="RHN73771.1"/>
    <property type="molecule type" value="Genomic_DNA"/>
</dbReference>
<name>A0A396JAZ6_MEDTR</name>
<evidence type="ECO:0000313" key="2">
    <source>
        <dbReference type="EMBL" id="RHN73771.1"/>
    </source>
</evidence>
<gene>
    <name evidence="2" type="ORF">MtrunA17_Chr2g0302151</name>
</gene>
<accession>A0A396JAZ6</accession>
<protein>
    <recommendedName>
        <fullName evidence="4">Transmembrane protein</fullName>
    </recommendedName>
</protein>